<dbReference type="Proteomes" id="UP000030145">
    <property type="component" value="Unassembled WGS sequence"/>
</dbReference>
<dbReference type="EMBL" id="JRVJ01000005">
    <property type="protein sequence ID" value="KGM18724.1"/>
    <property type="molecule type" value="Genomic_DNA"/>
</dbReference>
<evidence type="ECO:0000313" key="2">
    <source>
        <dbReference type="EMBL" id="KGM18724.1"/>
    </source>
</evidence>
<gene>
    <name evidence="2" type="ORF">MA47_05245</name>
</gene>
<protein>
    <submittedName>
        <fullName evidence="2">Uncharacterized protein</fullName>
    </submittedName>
</protein>
<feature type="compositionally biased region" description="Pro residues" evidence="1">
    <location>
        <begin position="90"/>
        <end position="100"/>
    </location>
</feature>
<organism evidence="2 3">
    <name type="scientific">Corynebacterium auriscanis</name>
    <dbReference type="NCBI Taxonomy" id="99807"/>
    <lineage>
        <taxon>Bacteria</taxon>
        <taxon>Bacillati</taxon>
        <taxon>Actinomycetota</taxon>
        <taxon>Actinomycetes</taxon>
        <taxon>Mycobacteriales</taxon>
        <taxon>Corynebacteriaceae</taxon>
        <taxon>Corynebacterium</taxon>
    </lineage>
</organism>
<sequence>MMRSAGWALDWTRINAEEVHAARYIAAATTDSRFLTDALRPGVFAADQVGREADMTERGAASGDGETMQSGSEGNDARSSAHTWSSAPLIPAPPPRATTS</sequence>
<accession>A0A0A2DLA1</accession>
<proteinExistence type="predicted"/>
<dbReference type="AlphaFoldDB" id="A0A0A2DLA1"/>
<dbReference type="GeneID" id="300553060"/>
<evidence type="ECO:0000256" key="1">
    <source>
        <dbReference type="SAM" id="MobiDB-lite"/>
    </source>
</evidence>
<feature type="compositionally biased region" description="Polar residues" evidence="1">
    <location>
        <begin position="67"/>
        <end position="86"/>
    </location>
</feature>
<name>A0A0A2DLA1_9CORY</name>
<dbReference type="RefSeq" id="WP_035114023.1">
    <property type="nucleotide sequence ID" value="NZ_CP047046.1"/>
</dbReference>
<evidence type="ECO:0000313" key="3">
    <source>
        <dbReference type="Proteomes" id="UP000030145"/>
    </source>
</evidence>
<keyword evidence="3" id="KW-1185">Reference proteome</keyword>
<feature type="region of interest" description="Disordered" evidence="1">
    <location>
        <begin position="47"/>
        <end position="100"/>
    </location>
</feature>
<reference evidence="2 3" key="1">
    <citation type="submission" date="2014-10" db="EMBL/GenBank/DDBJ databases">
        <title>Whole Genome sequence of Corynebacterium auriscanis strain CIP 106629.</title>
        <authorList>
            <person name="Hassan S.S."/>
            <person name="Jamal S.B."/>
            <person name="Tiwari S."/>
            <person name="Oliveira L.D.C."/>
            <person name="Souza F."/>
            <person name="Mariano D.C."/>
            <person name="Almeida S."/>
            <person name="Dorella F."/>
            <person name="Pereira F."/>
            <person name="Carvalho A."/>
            <person name="Leal C.A."/>
            <person name="Soares S.D.C."/>
            <person name="Figueiredo H.C."/>
            <person name="Silva A."/>
            <person name="Azevedo V.A."/>
        </authorList>
    </citation>
    <scope>NUCLEOTIDE SEQUENCE [LARGE SCALE GENOMIC DNA]</scope>
    <source>
        <strain evidence="2 3">CIP 106629</strain>
    </source>
</reference>
<comment type="caution">
    <text evidence="2">The sequence shown here is derived from an EMBL/GenBank/DDBJ whole genome shotgun (WGS) entry which is preliminary data.</text>
</comment>